<dbReference type="AlphaFoldDB" id="A0A3G6N396"/>
<dbReference type="SUPFAM" id="SSF52540">
    <property type="entry name" value="P-loop containing nucleoside triphosphate hydrolases"/>
    <property type="match status" value="1"/>
</dbReference>
<evidence type="ECO:0000256" key="10">
    <source>
        <dbReference type="SAM" id="Coils"/>
    </source>
</evidence>
<dbReference type="InterPro" id="IPR003395">
    <property type="entry name" value="RecF/RecN/SMC_N"/>
</dbReference>
<evidence type="ECO:0000256" key="7">
    <source>
        <dbReference type="ARBA" id="ARBA00023204"/>
    </source>
</evidence>
<evidence type="ECO:0000313" key="12">
    <source>
        <dbReference type="EMBL" id="AZA61957.1"/>
    </source>
</evidence>
<dbReference type="PANTHER" id="PTHR11059:SF0">
    <property type="entry name" value="DNA REPAIR PROTEIN RECN"/>
    <property type="match status" value="1"/>
</dbReference>
<dbReference type="GO" id="GO:0009432">
    <property type="term" value="P:SOS response"/>
    <property type="evidence" value="ECO:0007669"/>
    <property type="project" value="TreeGrafter"/>
</dbReference>
<evidence type="ECO:0000256" key="3">
    <source>
        <dbReference type="ARBA" id="ARBA00021315"/>
    </source>
</evidence>
<evidence type="ECO:0000256" key="8">
    <source>
        <dbReference type="ARBA" id="ARBA00033408"/>
    </source>
</evidence>
<dbReference type="GO" id="GO:0043590">
    <property type="term" value="C:bacterial nucleoid"/>
    <property type="evidence" value="ECO:0007669"/>
    <property type="project" value="TreeGrafter"/>
</dbReference>
<dbReference type="GO" id="GO:0006310">
    <property type="term" value="P:DNA recombination"/>
    <property type="evidence" value="ECO:0007669"/>
    <property type="project" value="InterPro"/>
</dbReference>
<dbReference type="GO" id="GO:0005524">
    <property type="term" value="F:ATP binding"/>
    <property type="evidence" value="ECO:0007669"/>
    <property type="project" value="UniProtKB-KW"/>
</dbReference>
<evidence type="ECO:0000256" key="4">
    <source>
        <dbReference type="ARBA" id="ARBA00022741"/>
    </source>
</evidence>
<sequence length="549" mass="62089">MLSRIYIKNFALIDALEVSLKNGLQVITGETGAGKSIILGALRLILGERADIKSISKTEEKSIVETEFELNNQFKKFFIENDLDYEHQTIIRREILPSGKSRAFINDVPVTLDILRELTSQLIDIHSQFETSNLFTSEYQFKIIDGLSDNKNLIENYQHDFYEFQSLKTQHKKFQTQLSENTKESDYKQFLLSELEDLKMDDVNYEDLQNQLSVQENAGMISENLAQLLSRFHQEEIGILSFFNEAKSKLSKISEVSTSFAELSERFETSFVEIKDIISELEDEADRIEINPETLAQLLEFNNKVNSLLLKHNVTDIEDLKEIRDQLSGEQKGTAEIEANIAQILENISKKEKSLESLSQKLSKNRKKSIPVFIKKAEDLLKKLGLEKAKVDIEITEASDYNQFGKENIQLLFQANSGFPLKPIQTAISGGERSRVMLAVKKIIAESDELPTLILDEIDTGVSGKVAEEIGNLMREMSEDMQLIVISHLAQVAAKGNDNYKVVKQDINGKTQSTIIPLNDEEKLNEIAQLLSGSKITEAALTQAKELIG</sequence>
<keyword evidence="7 9" id="KW-0234">DNA repair</keyword>
<protein>
    <recommendedName>
        <fullName evidence="3 9">DNA repair protein RecN</fullName>
    </recommendedName>
    <alternativeName>
        <fullName evidence="8 9">Recombination protein N</fullName>
    </alternativeName>
</protein>
<keyword evidence="6" id="KW-0067">ATP-binding</keyword>
<dbReference type="Pfam" id="PF02463">
    <property type="entry name" value="SMC_N"/>
    <property type="match status" value="1"/>
</dbReference>
<dbReference type="PANTHER" id="PTHR11059">
    <property type="entry name" value="DNA REPAIR PROTEIN RECN"/>
    <property type="match status" value="1"/>
</dbReference>
<keyword evidence="10" id="KW-0175">Coiled coil</keyword>
<accession>A0A3G6N396</accession>
<gene>
    <name evidence="12" type="ORF">EG340_13285</name>
</gene>
<evidence type="ECO:0000256" key="5">
    <source>
        <dbReference type="ARBA" id="ARBA00022763"/>
    </source>
</evidence>
<feature type="domain" description="RecF/RecN/SMC N-terminal" evidence="11">
    <location>
        <begin position="1"/>
        <end position="506"/>
    </location>
</feature>
<evidence type="ECO:0000313" key="13">
    <source>
        <dbReference type="Proteomes" id="UP000269076"/>
    </source>
</evidence>
<dbReference type="RefSeq" id="WP_123886557.1">
    <property type="nucleotide sequence ID" value="NZ_CP033928.1"/>
</dbReference>
<evidence type="ECO:0000256" key="6">
    <source>
        <dbReference type="ARBA" id="ARBA00022840"/>
    </source>
</evidence>
<dbReference type="CDD" id="cd03241">
    <property type="entry name" value="ABC_RecN"/>
    <property type="match status" value="2"/>
</dbReference>
<comment type="similarity">
    <text evidence="2 9">Belongs to the RecN family.</text>
</comment>
<keyword evidence="5 9" id="KW-0227">DNA damage</keyword>
<reference evidence="12 13" key="1">
    <citation type="submission" date="2018-11" db="EMBL/GenBank/DDBJ databases">
        <title>Proposal to divide the Flavobacteriaceae and reorganize its genera based on Amino Acid Identity values calculated from whole genome sequences.</title>
        <authorList>
            <person name="Nicholson A.C."/>
            <person name="Gulvik C.A."/>
            <person name="Whitney A.M."/>
            <person name="Humrighouse B.W."/>
            <person name="Bell M."/>
            <person name="Holmes B."/>
            <person name="Steigerwalt A."/>
            <person name="Villarma A."/>
            <person name="Sheth M."/>
            <person name="Batra D."/>
            <person name="Pryor J."/>
            <person name="Bernardet J.-F."/>
            <person name="Hugo C."/>
            <person name="Kampfer P."/>
            <person name="Newman J."/>
            <person name="Mcquiston J.R."/>
        </authorList>
    </citation>
    <scope>NUCLEOTIDE SEQUENCE [LARGE SCALE GENOMIC DNA]</scope>
    <source>
        <strain evidence="12 13">G0211</strain>
    </source>
</reference>
<proteinExistence type="inferred from homology"/>
<keyword evidence="4" id="KW-0547">Nucleotide-binding</keyword>
<name>A0A3G6N396_9FLAO</name>
<evidence type="ECO:0000256" key="2">
    <source>
        <dbReference type="ARBA" id="ARBA00009441"/>
    </source>
</evidence>
<dbReference type="GO" id="GO:0006281">
    <property type="term" value="P:DNA repair"/>
    <property type="evidence" value="ECO:0007669"/>
    <property type="project" value="UniProtKB-KW"/>
</dbReference>
<dbReference type="InterPro" id="IPR027417">
    <property type="entry name" value="P-loop_NTPase"/>
</dbReference>
<dbReference type="Proteomes" id="UP000269076">
    <property type="component" value="Chromosome"/>
</dbReference>
<evidence type="ECO:0000256" key="1">
    <source>
        <dbReference type="ARBA" id="ARBA00003618"/>
    </source>
</evidence>
<dbReference type="EMBL" id="CP033928">
    <property type="protein sequence ID" value="AZA61957.1"/>
    <property type="molecule type" value="Genomic_DNA"/>
</dbReference>
<dbReference type="PIRSF" id="PIRSF003128">
    <property type="entry name" value="RecN"/>
    <property type="match status" value="1"/>
</dbReference>
<dbReference type="InterPro" id="IPR004604">
    <property type="entry name" value="DNA_recomb/repair_RecN"/>
</dbReference>
<dbReference type="Gene3D" id="3.40.50.300">
    <property type="entry name" value="P-loop containing nucleotide triphosphate hydrolases"/>
    <property type="match status" value="2"/>
</dbReference>
<comment type="function">
    <text evidence="1 9">May be involved in recombinational repair of damaged DNA.</text>
</comment>
<organism evidence="12 13">
    <name type="scientific">Chryseobacterium indoltheticum</name>
    <dbReference type="NCBI Taxonomy" id="254"/>
    <lineage>
        <taxon>Bacteria</taxon>
        <taxon>Pseudomonadati</taxon>
        <taxon>Bacteroidota</taxon>
        <taxon>Flavobacteriia</taxon>
        <taxon>Flavobacteriales</taxon>
        <taxon>Weeksellaceae</taxon>
        <taxon>Chryseobacterium group</taxon>
        <taxon>Chryseobacterium</taxon>
    </lineage>
</organism>
<evidence type="ECO:0000259" key="11">
    <source>
        <dbReference type="Pfam" id="PF02463"/>
    </source>
</evidence>
<feature type="coiled-coil region" evidence="10">
    <location>
        <begin position="341"/>
        <end position="394"/>
    </location>
</feature>
<evidence type="ECO:0000256" key="9">
    <source>
        <dbReference type="PIRNR" id="PIRNR003128"/>
    </source>
</evidence>